<evidence type="ECO:0000313" key="1">
    <source>
        <dbReference type="EMBL" id="MPM41536.1"/>
    </source>
</evidence>
<accession>A0A644ZL74</accession>
<organism evidence="1">
    <name type="scientific">bioreactor metagenome</name>
    <dbReference type="NCBI Taxonomy" id="1076179"/>
    <lineage>
        <taxon>unclassified sequences</taxon>
        <taxon>metagenomes</taxon>
        <taxon>ecological metagenomes</taxon>
    </lineage>
</organism>
<protein>
    <submittedName>
        <fullName evidence="1">Uncharacterized protein</fullName>
    </submittedName>
</protein>
<dbReference type="EMBL" id="VSSQ01009408">
    <property type="protein sequence ID" value="MPM41536.1"/>
    <property type="molecule type" value="Genomic_DNA"/>
</dbReference>
<gene>
    <name evidence="1" type="ORF">SDC9_88191</name>
</gene>
<sequence>MPGELSVVWVVVVEVRVQEIDGERVARGPDDLVLPYPDVNFPVLESQGDLVRKEGKLLDRLPLHRFFRLPAVCVEGLLEVSLPVEQCQPHHGHAEIRSAFQDVPGKDAEAA</sequence>
<comment type="caution">
    <text evidence="1">The sequence shown here is derived from an EMBL/GenBank/DDBJ whole genome shotgun (WGS) entry which is preliminary data.</text>
</comment>
<reference evidence="1" key="1">
    <citation type="submission" date="2019-08" db="EMBL/GenBank/DDBJ databases">
        <authorList>
            <person name="Kucharzyk K."/>
            <person name="Murdoch R.W."/>
            <person name="Higgins S."/>
            <person name="Loffler F."/>
        </authorList>
    </citation>
    <scope>NUCLEOTIDE SEQUENCE</scope>
</reference>
<dbReference type="AlphaFoldDB" id="A0A644ZL74"/>
<name>A0A644ZL74_9ZZZZ</name>
<proteinExistence type="predicted"/>